<reference evidence="3 4" key="1">
    <citation type="submission" date="2016-10" db="EMBL/GenBank/DDBJ databases">
        <authorList>
            <person name="Varghese N."/>
            <person name="Submissions S."/>
        </authorList>
    </citation>
    <scope>NUCLEOTIDE SEQUENCE [LARGE SCALE GENOMIC DNA]</scope>
    <source>
        <strain evidence="3 4">DSM 16525</strain>
    </source>
</reference>
<dbReference type="PANTHER" id="PTHR33993:SF14">
    <property type="entry name" value="GB|AAF24581.1"/>
    <property type="match status" value="1"/>
</dbReference>
<dbReference type="InterPro" id="IPR029068">
    <property type="entry name" value="Glyas_Bleomycin-R_OHBP_Dase"/>
</dbReference>
<keyword evidence="4" id="KW-1185">Reference proteome</keyword>
<dbReference type="PROSITE" id="PS51819">
    <property type="entry name" value="VOC"/>
    <property type="match status" value="2"/>
</dbReference>
<dbReference type="Gene3D" id="3.10.180.10">
    <property type="entry name" value="2,3-Dihydroxybiphenyl 1,2-Dioxygenase, domain 1"/>
    <property type="match status" value="2"/>
</dbReference>
<dbReference type="CDD" id="cd07247">
    <property type="entry name" value="SgaA_N_like"/>
    <property type="match status" value="2"/>
</dbReference>
<dbReference type="SUPFAM" id="SSF54593">
    <property type="entry name" value="Glyoxalase/Bleomycin resistance protein/Dihydroxybiphenyl dioxygenase"/>
    <property type="match status" value="2"/>
</dbReference>
<protein>
    <recommendedName>
        <fullName evidence="1">VOC domain-containing protein</fullName>
    </recommendedName>
</protein>
<evidence type="ECO:0000313" key="5">
    <source>
        <dbReference type="Proteomes" id="UP000321514"/>
    </source>
</evidence>
<dbReference type="OrthoDB" id="9792323at2"/>
<sequence length="253" mass="27471">MPSIDHHAPGTPNWVDLNTPDLERARRFYGELFGWEFLVGPKEDAHYTMCLLGGRKVAGMSLKDPASPGRPYWALSFEAADTKALAARVVELGGKLVVPPTDASGLGTFASCVDPTGAGFNLWQSGKHQGAQVVREPGSMTWHEVNTRDGVRAKDFYAALFGLEPRKRDDMSYWALHLGDTPVAGVLQMGPMWPKDLPPHWMNSFAIADVDGAAEQVKRLGGHVHVPPTDSPFGRFCIVTDPAGAGFTLIHPT</sequence>
<name>A0A511T0M3_MYXFU</name>
<evidence type="ECO:0000313" key="4">
    <source>
        <dbReference type="Proteomes" id="UP000183760"/>
    </source>
</evidence>
<reference evidence="2 5" key="2">
    <citation type="submission" date="2019-07" db="EMBL/GenBank/DDBJ databases">
        <title>Whole genome shotgun sequence of Myxococcus fulvus NBRC 100333.</title>
        <authorList>
            <person name="Hosoyama A."/>
            <person name="Uohara A."/>
            <person name="Ohji S."/>
            <person name="Ichikawa N."/>
        </authorList>
    </citation>
    <scope>NUCLEOTIDE SEQUENCE [LARGE SCALE GENOMIC DNA]</scope>
    <source>
        <strain evidence="2 5">NBRC 100333</strain>
    </source>
</reference>
<dbReference type="RefSeq" id="WP_074953811.1">
    <property type="nucleotide sequence ID" value="NZ_BJXR01000019.1"/>
</dbReference>
<dbReference type="InterPro" id="IPR004360">
    <property type="entry name" value="Glyas_Fos-R_dOase_dom"/>
</dbReference>
<evidence type="ECO:0000259" key="1">
    <source>
        <dbReference type="PROSITE" id="PS51819"/>
    </source>
</evidence>
<dbReference type="InterPro" id="IPR037523">
    <property type="entry name" value="VOC_core"/>
</dbReference>
<dbReference type="Pfam" id="PF00903">
    <property type="entry name" value="Glyoxalase"/>
    <property type="match status" value="2"/>
</dbReference>
<accession>A0A511T0M3</accession>
<dbReference type="Proteomes" id="UP000183760">
    <property type="component" value="Unassembled WGS sequence"/>
</dbReference>
<dbReference type="EMBL" id="BJXR01000019">
    <property type="protein sequence ID" value="GEN06928.1"/>
    <property type="molecule type" value="Genomic_DNA"/>
</dbReference>
<dbReference type="Proteomes" id="UP000321514">
    <property type="component" value="Unassembled WGS sequence"/>
</dbReference>
<comment type="caution">
    <text evidence="2">The sequence shown here is derived from an EMBL/GenBank/DDBJ whole genome shotgun (WGS) entry which is preliminary data.</text>
</comment>
<dbReference type="InterPro" id="IPR052164">
    <property type="entry name" value="Anthracycline_SecMetBiosynth"/>
</dbReference>
<dbReference type="AlphaFoldDB" id="A0A511T0M3"/>
<evidence type="ECO:0000313" key="2">
    <source>
        <dbReference type="EMBL" id="GEN06928.1"/>
    </source>
</evidence>
<organism evidence="2 5">
    <name type="scientific">Myxococcus fulvus</name>
    <dbReference type="NCBI Taxonomy" id="33"/>
    <lineage>
        <taxon>Bacteria</taxon>
        <taxon>Pseudomonadati</taxon>
        <taxon>Myxococcota</taxon>
        <taxon>Myxococcia</taxon>
        <taxon>Myxococcales</taxon>
        <taxon>Cystobacterineae</taxon>
        <taxon>Myxococcaceae</taxon>
        <taxon>Myxococcus</taxon>
    </lineage>
</organism>
<feature type="domain" description="VOC" evidence="1">
    <location>
        <begin position="139"/>
        <end position="252"/>
    </location>
</feature>
<dbReference type="PANTHER" id="PTHR33993">
    <property type="entry name" value="GLYOXALASE-RELATED"/>
    <property type="match status" value="1"/>
</dbReference>
<proteinExistence type="predicted"/>
<dbReference type="STRING" id="1334629.MFUL124B02_38645"/>
<dbReference type="EMBL" id="FOIB01000004">
    <property type="protein sequence ID" value="SEU02795.1"/>
    <property type="molecule type" value="Genomic_DNA"/>
</dbReference>
<feature type="domain" description="VOC" evidence="1">
    <location>
        <begin position="11"/>
        <end position="125"/>
    </location>
</feature>
<gene>
    <name evidence="2" type="ORF">MFU01_19650</name>
    <name evidence="3" type="ORF">SAMN05443572_104448</name>
</gene>
<evidence type="ECO:0000313" key="3">
    <source>
        <dbReference type="EMBL" id="SEU02795.1"/>
    </source>
</evidence>